<proteinExistence type="inferred from homology"/>
<protein>
    <submittedName>
        <fullName evidence="3">Acyl-CoA thioester hydrolase</fullName>
    </submittedName>
</protein>
<dbReference type="STRING" id="54.SAMN02745121_02256"/>
<dbReference type="Pfam" id="PF13279">
    <property type="entry name" value="4HBT_2"/>
    <property type="match status" value="1"/>
</dbReference>
<evidence type="ECO:0000313" key="4">
    <source>
        <dbReference type="Proteomes" id="UP000199400"/>
    </source>
</evidence>
<evidence type="ECO:0000256" key="2">
    <source>
        <dbReference type="ARBA" id="ARBA00022801"/>
    </source>
</evidence>
<dbReference type="OrthoDB" id="9801517at2"/>
<evidence type="ECO:0000256" key="1">
    <source>
        <dbReference type="ARBA" id="ARBA00005953"/>
    </source>
</evidence>
<dbReference type="Proteomes" id="UP000199400">
    <property type="component" value="Unassembled WGS sequence"/>
</dbReference>
<keyword evidence="2 3" id="KW-0378">Hydrolase</keyword>
<dbReference type="SUPFAM" id="SSF54637">
    <property type="entry name" value="Thioesterase/thiol ester dehydrase-isomerase"/>
    <property type="match status" value="1"/>
</dbReference>
<dbReference type="PANTHER" id="PTHR31793:SF27">
    <property type="entry name" value="NOVEL THIOESTERASE SUPERFAMILY DOMAIN AND SAPOSIN A-TYPE DOMAIN CONTAINING PROTEIN (0610012H03RIK)"/>
    <property type="match status" value="1"/>
</dbReference>
<dbReference type="AlphaFoldDB" id="A0A1I1WCN1"/>
<dbReference type="Gene3D" id="3.10.129.10">
    <property type="entry name" value="Hotdog Thioesterase"/>
    <property type="match status" value="1"/>
</dbReference>
<sequence length="144" mass="16141">MTADLAALPGVFDHHHSVTPDEIDELDHVNNLHYLAWTQTAAKAHSVAVGWPFARYRELGATWVVRAHAIEYLRPARLGDAVVVRTWVTEMGKIHSLRRYEIVRPADATVLATAETRWVFVKIAGQSLARVPEELRAAFPVVAR</sequence>
<dbReference type="GO" id="GO:0047617">
    <property type="term" value="F:fatty acyl-CoA hydrolase activity"/>
    <property type="evidence" value="ECO:0007669"/>
    <property type="project" value="TreeGrafter"/>
</dbReference>
<dbReference type="RefSeq" id="WP_143140418.1">
    <property type="nucleotide sequence ID" value="NZ_FOMX01000006.1"/>
</dbReference>
<dbReference type="EMBL" id="FOMX01000006">
    <property type="protein sequence ID" value="SFD92907.1"/>
    <property type="molecule type" value="Genomic_DNA"/>
</dbReference>
<dbReference type="InterPro" id="IPR050563">
    <property type="entry name" value="4-hydroxybenzoyl-CoA_TE"/>
</dbReference>
<dbReference type="PANTHER" id="PTHR31793">
    <property type="entry name" value="4-HYDROXYBENZOYL-COA THIOESTERASE FAMILY MEMBER"/>
    <property type="match status" value="1"/>
</dbReference>
<reference evidence="4" key="1">
    <citation type="submission" date="2016-10" db="EMBL/GenBank/DDBJ databases">
        <authorList>
            <person name="Varghese N."/>
            <person name="Submissions S."/>
        </authorList>
    </citation>
    <scope>NUCLEOTIDE SEQUENCE [LARGE SCALE GENOMIC DNA]</scope>
    <source>
        <strain evidence="4">ATCC 25963</strain>
    </source>
</reference>
<comment type="similarity">
    <text evidence="1">Belongs to the 4-hydroxybenzoyl-CoA thioesterase family.</text>
</comment>
<accession>A0A1I1WCN1</accession>
<keyword evidence="4" id="KW-1185">Reference proteome</keyword>
<gene>
    <name evidence="3" type="ORF">SAMN02745121_02256</name>
</gene>
<dbReference type="InterPro" id="IPR029069">
    <property type="entry name" value="HotDog_dom_sf"/>
</dbReference>
<organism evidence="3 4">
    <name type="scientific">Nannocystis exedens</name>
    <dbReference type="NCBI Taxonomy" id="54"/>
    <lineage>
        <taxon>Bacteria</taxon>
        <taxon>Pseudomonadati</taxon>
        <taxon>Myxococcota</taxon>
        <taxon>Polyangia</taxon>
        <taxon>Nannocystales</taxon>
        <taxon>Nannocystaceae</taxon>
        <taxon>Nannocystis</taxon>
    </lineage>
</organism>
<evidence type="ECO:0000313" key="3">
    <source>
        <dbReference type="EMBL" id="SFD92907.1"/>
    </source>
</evidence>
<name>A0A1I1WCN1_9BACT</name>
<dbReference type="CDD" id="cd00586">
    <property type="entry name" value="4HBT"/>
    <property type="match status" value="1"/>
</dbReference>